<accession>A0A1W1DIZ8</accession>
<reference evidence="4" key="1">
    <citation type="submission" date="2016-10" db="EMBL/GenBank/DDBJ databases">
        <authorList>
            <person name="de Groot N.N."/>
        </authorList>
    </citation>
    <scope>NUCLEOTIDE SEQUENCE</scope>
</reference>
<dbReference type="EMBL" id="FPHU01000137">
    <property type="protein sequence ID" value="SFV81310.1"/>
    <property type="molecule type" value="Genomic_DNA"/>
</dbReference>
<dbReference type="Gene3D" id="2.30.30.40">
    <property type="entry name" value="SH3 Domains"/>
    <property type="match status" value="1"/>
</dbReference>
<dbReference type="InterPro" id="IPR016476">
    <property type="entry name" value="SH3_dom_pro"/>
</dbReference>
<keyword evidence="2" id="KW-0175">Coiled coil</keyword>
<keyword evidence="4" id="KW-0378">Hydrolase</keyword>
<dbReference type="GO" id="GO:0004065">
    <property type="term" value="F:arylsulfatase activity"/>
    <property type="evidence" value="ECO:0007669"/>
    <property type="project" value="UniProtKB-EC"/>
</dbReference>
<evidence type="ECO:0000256" key="2">
    <source>
        <dbReference type="SAM" id="Coils"/>
    </source>
</evidence>
<protein>
    <submittedName>
        <fullName evidence="4">Arylsulfatase</fullName>
        <ecNumber evidence="4">3.1.6.1</ecNumber>
    </submittedName>
</protein>
<keyword evidence="3" id="KW-0472">Membrane</keyword>
<gene>
    <name evidence="4" type="ORF">MNB_SUP05-13-238</name>
</gene>
<keyword evidence="3" id="KW-1133">Transmembrane helix</keyword>
<feature type="transmembrane region" description="Helical" evidence="3">
    <location>
        <begin position="175"/>
        <end position="194"/>
    </location>
</feature>
<dbReference type="EC" id="3.1.6.1" evidence="4"/>
<feature type="coiled-coil region" evidence="2">
    <location>
        <begin position="80"/>
        <end position="107"/>
    </location>
</feature>
<evidence type="ECO:0000256" key="1">
    <source>
        <dbReference type="ARBA" id="ARBA00022729"/>
    </source>
</evidence>
<dbReference type="AlphaFoldDB" id="A0A1W1DIZ8"/>
<proteinExistence type="predicted"/>
<evidence type="ECO:0000256" key="3">
    <source>
        <dbReference type="SAM" id="Phobius"/>
    </source>
</evidence>
<dbReference type="NCBIfam" id="TIGR04211">
    <property type="entry name" value="SH3_and_anchor"/>
    <property type="match status" value="1"/>
</dbReference>
<organism evidence="4">
    <name type="scientific">hydrothermal vent metagenome</name>
    <dbReference type="NCBI Taxonomy" id="652676"/>
    <lineage>
        <taxon>unclassified sequences</taxon>
        <taxon>metagenomes</taxon>
        <taxon>ecological metagenomes</taxon>
    </lineage>
</organism>
<evidence type="ECO:0000313" key="4">
    <source>
        <dbReference type="EMBL" id="SFV81310.1"/>
    </source>
</evidence>
<keyword evidence="1" id="KW-0732">Signal</keyword>
<keyword evidence="3" id="KW-0812">Transmembrane</keyword>
<name>A0A1W1DIZ8_9ZZZZ</name>
<sequence>MRKLLLLVMFSTGVMADATFYVGDEVKIPMRADASITKGNIITSVGINEPVTLIKSSNGWSNIKYKGKQGWMITRYLSSTKPANAKADELNNQIAKLNKKNADRHQTILNLNQRIEAQQKETSMLSAKVTQYGTQVLEVDKLRNKVSDMDDSNTNLVEQLMLLKNQNNASHSTDFLTIVSTLMLLLGLAIGFIINRANASRDRSIYSI</sequence>